<reference evidence="1 2" key="1">
    <citation type="submission" date="2015-01" db="EMBL/GenBank/DDBJ databases">
        <title>Evolution of Trichinella species and genotypes.</title>
        <authorList>
            <person name="Korhonen P.K."/>
            <person name="Edoardo P."/>
            <person name="Giuseppe L.R."/>
            <person name="Gasser R.B."/>
        </authorList>
    </citation>
    <scope>NUCLEOTIDE SEQUENCE [LARGE SCALE GENOMIC DNA]</scope>
    <source>
        <strain evidence="1">ISS120</strain>
    </source>
</reference>
<dbReference type="OrthoDB" id="10625983at2759"/>
<gene>
    <name evidence="1" type="ORF">T03_13343</name>
</gene>
<dbReference type="Proteomes" id="UP000054653">
    <property type="component" value="Unassembled WGS sequence"/>
</dbReference>
<evidence type="ECO:0000313" key="2">
    <source>
        <dbReference type="Proteomes" id="UP000054653"/>
    </source>
</evidence>
<keyword evidence="2" id="KW-1185">Reference proteome</keyword>
<proteinExistence type="predicted"/>
<comment type="caution">
    <text evidence="1">The sequence shown here is derived from an EMBL/GenBank/DDBJ whole genome shotgun (WGS) entry which is preliminary data.</text>
</comment>
<evidence type="ECO:0000313" key="1">
    <source>
        <dbReference type="EMBL" id="KRY60177.1"/>
    </source>
</evidence>
<dbReference type="AlphaFoldDB" id="A0A0V1DFJ6"/>
<protein>
    <submittedName>
        <fullName evidence="1">Uncharacterized protein</fullName>
    </submittedName>
</protein>
<dbReference type="EMBL" id="JYDI01000007">
    <property type="protein sequence ID" value="KRY60177.1"/>
    <property type="molecule type" value="Genomic_DNA"/>
</dbReference>
<sequence length="205" mass="24087">MQKQIRKTINTDLVFYFLPFSPVFMRQKQFFFLGKYDWKSSVPSTRTDKFLSIIICKRKEQKWNNRATDAQLIRWYSKEILLLNVEPYYINGANGPQDRCSNCLRYIYIYVGETEAAETLIDRFIYCRPVIVEYLWKANKNIGKPANGDNGLIIHYSKSNITAIHPVIQCMAMAVIQIQRKVEKKPTYIDLNIIIDKQDQGIDEL</sequence>
<name>A0A0V1DFJ6_TRIBR</name>
<organism evidence="1 2">
    <name type="scientific">Trichinella britovi</name>
    <name type="common">Parasitic roundworm</name>
    <dbReference type="NCBI Taxonomy" id="45882"/>
    <lineage>
        <taxon>Eukaryota</taxon>
        <taxon>Metazoa</taxon>
        <taxon>Ecdysozoa</taxon>
        <taxon>Nematoda</taxon>
        <taxon>Enoplea</taxon>
        <taxon>Dorylaimia</taxon>
        <taxon>Trichinellida</taxon>
        <taxon>Trichinellidae</taxon>
        <taxon>Trichinella</taxon>
    </lineage>
</organism>
<accession>A0A0V1DFJ6</accession>